<keyword evidence="8" id="KW-1185">Reference proteome</keyword>
<feature type="transmembrane region" description="Helical" evidence="5">
    <location>
        <begin position="230"/>
        <end position="252"/>
    </location>
</feature>
<reference evidence="7 8" key="1">
    <citation type="submission" date="2019-06" db="EMBL/GenBank/DDBJ databases">
        <authorList>
            <person name="Livingstone P."/>
            <person name="Whitworth D."/>
        </authorList>
    </citation>
    <scope>NUCLEOTIDE SEQUENCE [LARGE SCALE GENOMIC DNA]</scope>
    <source>
        <strain evidence="7 8">AM401</strain>
    </source>
</reference>
<dbReference type="PANTHER" id="PTHR43471:SF3">
    <property type="entry name" value="ABC TRANSPORTER PERMEASE PROTEIN NATB"/>
    <property type="match status" value="1"/>
</dbReference>
<dbReference type="RefSeq" id="WP_141642140.1">
    <property type="nucleotide sequence ID" value="NZ_VIFM01000028.1"/>
</dbReference>
<dbReference type="Proteomes" id="UP000315369">
    <property type="component" value="Unassembled WGS sequence"/>
</dbReference>
<dbReference type="AlphaFoldDB" id="A0A540X4H4"/>
<gene>
    <name evidence="7" type="ORF">FJV41_09630</name>
</gene>
<proteinExistence type="predicted"/>
<protein>
    <submittedName>
        <fullName evidence="7">ABC transporter permease</fullName>
    </submittedName>
</protein>
<feature type="transmembrane region" description="Helical" evidence="5">
    <location>
        <begin position="272"/>
        <end position="292"/>
    </location>
</feature>
<name>A0A540X4H4_9BACT</name>
<feature type="transmembrane region" description="Helical" evidence="5">
    <location>
        <begin position="179"/>
        <end position="199"/>
    </location>
</feature>
<comment type="caution">
    <text evidence="7">The sequence shown here is derived from an EMBL/GenBank/DDBJ whole genome shotgun (WGS) entry which is preliminary data.</text>
</comment>
<dbReference type="GO" id="GO:0140359">
    <property type="term" value="F:ABC-type transporter activity"/>
    <property type="evidence" value="ECO:0007669"/>
    <property type="project" value="InterPro"/>
</dbReference>
<evidence type="ECO:0000256" key="3">
    <source>
        <dbReference type="ARBA" id="ARBA00022989"/>
    </source>
</evidence>
<evidence type="ECO:0000256" key="1">
    <source>
        <dbReference type="ARBA" id="ARBA00004141"/>
    </source>
</evidence>
<keyword evidence="2 5" id="KW-0812">Transmembrane</keyword>
<dbReference type="OrthoDB" id="5486437at2"/>
<evidence type="ECO:0000259" key="6">
    <source>
        <dbReference type="Pfam" id="PF12698"/>
    </source>
</evidence>
<organism evidence="7 8">
    <name type="scientific">Myxococcus llanfairpwllgwyngyllgogerychwyrndrobwllllantysiliogogogochensis</name>
    <dbReference type="NCBI Taxonomy" id="2590453"/>
    <lineage>
        <taxon>Bacteria</taxon>
        <taxon>Pseudomonadati</taxon>
        <taxon>Myxococcota</taxon>
        <taxon>Myxococcia</taxon>
        <taxon>Myxococcales</taxon>
        <taxon>Cystobacterineae</taxon>
        <taxon>Myxococcaceae</taxon>
        <taxon>Myxococcus</taxon>
    </lineage>
</organism>
<evidence type="ECO:0000256" key="2">
    <source>
        <dbReference type="ARBA" id="ARBA00022692"/>
    </source>
</evidence>
<accession>A0A540X4H4</accession>
<evidence type="ECO:0000313" key="8">
    <source>
        <dbReference type="Proteomes" id="UP000315369"/>
    </source>
</evidence>
<dbReference type="GO" id="GO:0005886">
    <property type="term" value="C:plasma membrane"/>
    <property type="evidence" value="ECO:0007669"/>
    <property type="project" value="UniProtKB-SubCell"/>
</dbReference>
<evidence type="ECO:0000313" key="7">
    <source>
        <dbReference type="EMBL" id="TQF16158.1"/>
    </source>
</evidence>
<dbReference type="PANTHER" id="PTHR43471">
    <property type="entry name" value="ABC TRANSPORTER PERMEASE"/>
    <property type="match status" value="1"/>
</dbReference>
<dbReference type="Pfam" id="PF12698">
    <property type="entry name" value="ABC2_membrane_3"/>
    <property type="match status" value="1"/>
</dbReference>
<dbReference type="EMBL" id="VIFM01000028">
    <property type="protein sequence ID" value="TQF16158.1"/>
    <property type="molecule type" value="Genomic_DNA"/>
</dbReference>
<feature type="transmembrane region" description="Helical" evidence="5">
    <location>
        <begin position="26"/>
        <end position="45"/>
    </location>
</feature>
<keyword evidence="4 5" id="KW-0472">Membrane</keyword>
<sequence length="389" mass="42680">MRRLIGTVFRKELRDYLRDRRTASTSLLWALLAPLLFLVLINVMASWRKDKPLELPVVGREHAPSLMAFLSRLGVTLKDAPEDYEERIRAGSLDVVLLVPQDYGRDFSSGRTADVNLIMDSSRQSAQRSVQRAQRLLQGYSRHVGDQRLYARGMAPELAMPVRVEELDLSTPERTAAMVLNMLPFFLVMAAFGGGMQLASDTMAGERERGSLEPLLLNPVPHGALVTGKWLATVAMAGVTVLGSLACFIVVVRHVPLEDLGVRARFDAAATLGMVAAILPLALAVSALQMWVATYARSFKEAQMYQSMLMVVPMLPGMMLMLSPMQTKLWMFAVPVVGQQLLAGEVLRGEVLGPMPFLIAAASCVAVTLVSLRVTTGLLSQERIVFGRS</sequence>
<dbReference type="InterPro" id="IPR013525">
    <property type="entry name" value="ABC2_TM"/>
</dbReference>
<evidence type="ECO:0000256" key="5">
    <source>
        <dbReference type="SAM" id="Phobius"/>
    </source>
</evidence>
<feature type="domain" description="ABC-2 type transporter transmembrane" evidence="6">
    <location>
        <begin position="27"/>
        <end position="323"/>
    </location>
</feature>
<keyword evidence="3 5" id="KW-1133">Transmembrane helix</keyword>
<evidence type="ECO:0000256" key="4">
    <source>
        <dbReference type="ARBA" id="ARBA00023136"/>
    </source>
</evidence>
<comment type="subcellular location">
    <subcellularLocation>
        <location evidence="1">Membrane</location>
        <topology evidence="1">Multi-pass membrane protein</topology>
    </subcellularLocation>
</comment>
<feature type="transmembrane region" description="Helical" evidence="5">
    <location>
        <begin position="353"/>
        <end position="374"/>
    </location>
</feature>